<evidence type="ECO:0000313" key="2">
    <source>
        <dbReference type="EMBL" id="MES0875142.1"/>
    </source>
</evidence>
<dbReference type="GO" id="GO:0003677">
    <property type="term" value="F:DNA binding"/>
    <property type="evidence" value="ECO:0007669"/>
    <property type="project" value="UniProtKB-KW"/>
</dbReference>
<dbReference type="EMBL" id="JBEPIJ010000022">
    <property type="protein sequence ID" value="MES0875142.1"/>
    <property type="molecule type" value="Genomic_DNA"/>
</dbReference>
<dbReference type="InterPro" id="IPR037914">
    <property type="entry name" value="SpoVT-AbrB_sf"/>
</dbReference>
<name>A0ABV2AD26_9GAMM</name>
<organism evidence="2 3">
    <name type="scientific">Sinimarinibacterium thermocellulolyticum</name>
    <dbReference type="NCBI Taxonomy" id="3170016"/>
    <lineage>
        <taxon>Bacteria</taxon>
        <taxon>Pseudomonadati</taxon>
        <taxon>Pseudomonadota</taxon>
        <taxon>Gammaproteobacteria</taxon>
        <taxon>Nevskiales</taxon>
        <taxon>Nevskiaceae</taxon>
        <taxon>Sinimarinibacterium</taxon>
    </lineage>
</organism>
<reference evidence="2 3" key="1">
    <citation type="submission" date="2024-06" db="EMBL/GenBank/DDBJ databases">
        <authorList>
            <person name="Li Z."/>
            <person name="Jiang Y."/>
        </authorList>
    </citation>
    <scope>NUCLEOTIDE SEQUENCE [LARGE SCALE GENOMIC DNA]</scope>
    <source>
        <strain evidence="2 3">HSW-8</strain>
    </source>
</reference>
<dbReference type="InterPro" id="IPR007159">
    <property type="entry name" value="SpoVT-AbrB_dom"/>
</dbReference>
<comment type="caution">
    <text evidence="2">The sequence shown here is derived from an EMBL/GenBank/DDBJ whole genome shotgun (WGS) entry which is preliminary data.</text>
</comment>
<keyword evidence="3" id="KW-1185">Reference proteome</keyword>
<dbReference type="NCBIfam" id="TIGR02609">
    <property type="entry name" value="doc_partner"/>
    <property type="match status" value="1"/>
</dbReference>
<dbReference type="SUPFAM" id="SSF89447">
    <property type="entry name" value="AbrB/MazE/MraZ-like"/>
    <property type="match status" value="1"/>
</dbReference>
<accession>A0ABV2AD26</accession>
<evidence type="ECO:0000259" key="1">
    <source>
        <dbReference type="SMART" id="SM00966"/>
    </source>
</evidence>
<dbReference type="InterPro" id="IPR013432">
    <property type="entry name" value="Doc_partner"/>
</dbReference>
<dbReference type="Gene3D" id="2.10.260.10">
    <property type="match status" value="1"/>
</dbReference>
<protein>
    <submittedName>
        <fullName evidence="2">AbrB/MazE/SpoVT family DNA-binding domain-containing protein</fullName>
    </submittedName>
</protein>
<dbReference type="SMART" id="SM00966">
    <property type="entry name" value="SpoVT_AbrB"/>
    <property type="match status" value="1"/>
</dbReference>
<evidence type="ECO:0000313" key="3">
    <source>
        <dbReference type="Proteomes" id="UP001465331"/>
    </source>
</evidence>
<keyword evidence="2" id="KW-0238">DNA-binding</keyword>
<feature type="domain" description="SpoVT-AbrB" evidence="1">
    <location>
        <begin position="6"/>
        <end position="49"/>
    </location>
</feature>
<proteinExistence type="predicted"/>
<gene>
    <name evidence="2" type="ORF">ABSH63_14155</name>
</gene>
<dbReference type="Pfam" id="PF04014">
    <property type="entry name" value="MazE_antitoxin"/>
    <property type="match status" value="1"/>
</dbReference>
<dbReference type="Proteomes" id="UP001465331">
    <property type="component" value="Unassembled WGS sequence"/>
</dbReference>
<dbReference type="RefSeq" id="WP_352890534.1">
    <property type="nucleotide sequence ID" value="NZ_JBEPIJ010000022.1"/>
</dbReference>
<sequence>MKLRITTVGNSAGVVLPKELLARLRVEKGDTLYVTELPDGIKLQAYDPTFAQQMAVAEQIMREDRTVLRRLADS</sequence>